<dbReference type="InterPro" id="IPR036390">
    <property type="entry name" value="WH_DNA-bd_sf"/>
</dbReference>
<dbReference type="SMART" id="SM00895">
    <property type="entry name" value="FCD"/>
    <property type="match status" value="1"/>
</dbReference>
<dbReference type="CDD" id="cd07377">
    <property type="entry name" value="WHTH_GntR"/>
    <property type="match status" value="1"/>
</dbReference>
<sequence length="236" mass="26914">MTRTVSMPVSDLAVTKNKTVTEHIEEESVTERIVTQIRDKIICGDLAPGTPLTEADLTKAFDVSRNTLREALRQICREGLAVHYRHRGVVVRTLTRTDVRDIFRVRRTLELQALALPGKTDSPDPAVLHAMAAACDATAQAALQEDWRSVGTHSLRFHQYIVEMIGSALLDQFFRTILAQLRLLFSAAPDERRFQLPWIERDRELYDLIVAREYKRASKKLSDYLDRSEEALIDLL</sequence>
<dbReference type="SUPFAM" id="SSF48008">
    <property type="entry name" value="GntR ligand-binding domain-like"/>
    <property type="match status" value="1"/>
</dbReference>
<evidence type="ECO:0000256" key="3">
    <source>
        <dbReference type="ARBA" id="ARBA00023163"/>
    </source>
</evidence>
<dbReference type="Pfam" id="PF07729">
    <property type="entry name" value="FCD"/>
    <property type="match status" value="1"/>
</dbReference>
<dbReference type="PANTHER" id="PTHR43537">
    <property type="entry name" value="TRANSCRIPTIONAL REGULATOR, GNTR FAMILY"/>
    <property type="match status" value="1"/>
</dbReference>
<dbReference type="InterPro" id="IPR011711">
    <property type="entry name" value="GntR_C"/>
</dbReference>
<evidence type="ECO:0000313" key="5">
    <source>
        <dbReference type="EMBL" id="SAL48012.1"/>
    </source>
</evidence>
<dbReference type="EMBL" id="FCOK02000035">
    <property type="protein sequence ID" value="SAL48012.1"/>
    <property type="molecule type" value="Genomic_DNA"/>
</dbReference>
<evidence type="ECO:0000259" key="4">
    <source>
        <dbReference type="PROSITE" id="PS50949"/>
    </source>
</evidence>
<dbReference type="Pfam" id="PF00392">
    <property type="entry name" value="GntR"/>
    <property type="match status" value="1"/>
</dbReference>
<dbReference type="InterPro" id="IPR008920">
    <property type="entry name" value="TF_FadR/GntR_C"/>
</dbReference>
<accession>A0A158HUJ4</accession>
<dbReference type="GO" id="GO:0003700">
    <property type="term" value="F:DNA-binding transcription factor activity"/>
    <property type="evidence" value="ECO:0007669"/>
    <property type="project" value="InterPro"/>
</dbReference>
<organism evidence="5 6">
    <name type="scientific">Caballeronia udeis</name>
    <dbReference type="NCBI Taxonomy" id="1232866"/>
    <lineage>
        <taxon>Bacteria</taxon>
        <taxon>Pseudomonadati</taxon>
        <taxon>Pseudomonadota</taxon>
        <taxon>Betaproteobacteria</taxon>
        <taxon>Burkholderiales</taxon>
        <taxon>Burkholderiaceae</taxon>
        <taxon>Caballeronia</taxon>
    </lineage>
</organism>
<dbReference type="Proteomes" id="UP000054683">
    <property type="component" value="Unassembled WGS sequence"/>
</dbReference>
<dbReference type="AlphaFoldDB" id="A0A158HUJ4"/>
<evidence type="ECO:0000313" key="6">
    <source>
        <dbReference type="Proteomes" id="UP000054683"/>
    </source>
</evidence>
<dbReference type="InterPro" id="IPR000524">
    <property type="entry name" value="Tscrpt_reg_HTH_GntR"/>
</dbReference>
<proteinExistence type="predicted"/>
<keyword evidence="1" id="KW-0805">Transcription regulation</keyword>
<dbReference type="PROSITE" id="PS50949">
    <property type="entry name" value="HTH_GNTR"/>
    <property type="match status" value="1"/>
</dbReference>
<dbReference type="SUPFAM" id="SSF46785">
    <property type="entry name" value="Winged helix' DNA-binding domain"/>
    <property type="match status" value="1"/>
</dbReference>
<dbReference type="Gene3D" id="1.20.120.530">
    <property type="entry name" value="GntR ligand-binding domain-like"/>
    <property type="match status" value="1"/>
</dbReference>
<reference evidence="5 6" key="1">
    <citation type="submission" date="2016-01" db="EMBL/GenBank/DDBJ databases">
        <authorList>
            <person name="Oliw E.H."/>
        </authorList>
    </citation>
    <scope>NUCLEOTIDE SEQUENCE [LARGE SCALE GENOMIC DNA]</scope>
    <source>
        <strain evidence="5">LMG 27134</strain>
    </source>
</reference>
<dbReference type="PANTHER" id="PTHR43537:SF45">
    <property type="entry name" value="GNTR FAMILY REGULATORY PROTEIN"/>
    <property type="match status" value="1"/>
</dbReference>
<keyword evidence="2" id="KW-0238">DNA-binding</keyword>
<protein>
    <submittedName>
        <fullName evidence="5">GntR family transcriptional regulator</fullName>
    </submittedName>
</protein>
<evidence type="ECO:0000256" key="2">
    <source>
        <dbReference type="ARBA" id="ARBA00023125"/>
    </source>
</evidence>
<keyword evidence="3" id="KW-0804">Transcription</keyword>
<dbReference type="InterPro" id="IPR036388">
    <property type="entry name" value="WH-like_DNA-bd_sf"/>
</dbReference>
<dbReference type="SMART" id="SM00345">
    <property type="entry name" value="HTH_GNTR"/>
    <property type="match status" value="1"/>
</dbReference>
<feature type="domain" description="HTH gntR-type" evidence="4">
    <location>
        <begin position="27"/>
        <end position="94"/>
    </location>
</feature>
<evidence type="ECO:0000256" key="1">
    <source>
        <dbReference type="ARBA" id="ARBA00023015"/>
    </source>
</evidence>
<gene>
    <name evidence="5" type="ORF">AWB69_04842</name>
</gene>
<dbReference type="GO" id="GO:0003677">
    <property type="term" value="F:DNA binding"/>
    <property type="evidence" value="ECO:0007669"/>
    <property type="project" value="UniProtKB-KW"/>
</dbReference>
<dbReference type="Gene3D" id="1.10.10.10">
    <property type="entry name" value="Winged helix-like DNA-binding domain superfamily/Winged helix DNA-binding domain"/>
    <property type="match status" value="1"/>
</dbReference>
<name>A0A158HUJ4_9BURK</name>